<proteinExistence type="predicted"/>
<sequence>MKPTTALRRMIEGEGTHLAPGAFDGLTTRLVEQAGFELVYASGGAIARSCGVPDIGLLSFTEVADRLAQLAEVTTLPIIADADTGFGNEVNAVRTIRTYERIGMAGLHVEDQTFPKRCGHLDDKSLVPVAEMTLKIRAMLDARTDPDFVVIARTDAIAVEGLDSALDRARAYLAAGADMIFVEAPESVAQIEAVAEAIPQPKLINMFAGGKTPVVPRQRLAELGYRLVIIPSDLQRAAIAACQRTLRAILADGDSSAVLSELTTFAEREQIVRTSEYLGG</sequence>
<dbReference type="CDD" id="cd00377">
    <property type="entry name" value="ICL_PEPM"/>
    <property type="match status" value="1"/>
</dbReference>
<dbReference type="Proteomes" id="UP000517916">
    <property type="component" value="Unassembled WGS sequence"/>
</dbReference>
<name>A0ABR6BDB9_9PSEU</name>
<dbReference type="PROSITE" id="PS00161">
    <property type="entry name" value="ISOCITRATE_LYASE"/>
    <property type="match status" value="1"/>
</dbReference>
<reference evidence="1 2" key="1">
    <citation type="submission" date="2020-08" db="EMBL/GenBank/DDBJ databases">
        <title>Genomic Encyclopedia of Archaeal and Bacterial Type Strains, Phase II (KMG-II): from individual species to whole genera.</title>
        <authorList>
            <person name="Goeker M."/>
        </authorList>
    </citation>
    <scope>NUCLEOTIDE SEQUENCE [LARGE SCALE GENOMIC DNA]</scope>
    <source>
        <strain evidence="1 2">DSM 43850</strain>
    </source>
</reference>
<dbReference type="InterPro" id="IPR015813">
    <property type="entry name" value="Pyrv/PenolPyrv_kinase-like_dom"/>
</dbReference>
<accession>A0ABR6BDB9</accession>
<protein>
    <submittedName>
        <fullName evidence="1">2-methylisocitrate lyase-like PEP mutase family enzyme</fullName>
    </submittedName>
</protein>
<dbReference type="SUPFAM" id="SSF51621">
    <property type="entry name" value="Phosphoenolpyruvate/pyruvate domain"/>
    <property type="match status" value="1"/>
</dbReference>
<dbReference type="Pfam" id="PF13714">
    <property type="entry name" value="PEP_mutase"/>
    <property type="match status" value="1"/>
</dbReference>
<organism evidence="1 2">
    <name type="scientific">Kutzneria viridogrisea</name>
    <dbReference type="NCBI Taxonomy" id="47990"/>
    <lineage>
        <taxon>Bacteria</taxon>
        <taxon>Bacillati</taxon>
        <taxon>Actinomycetota</taxon>
        <taxon>Actinomycetes</taxon>
        <taxon>Pseudonocardiales</taxon>
        <taxon>Pseudonocardiaceae</taxon>
        <taxon>Kutzneria</taxon>
    </lineage>
</organism>
<dbReference type="Gene3D" id="3.20.20.60">
    <property type="entry name" value="Phosphoenolpyruvate-binding domains"/>
    <property type="match status" value="1"/>
</dbReference>
<keyword evidence="2" id="KW-1185">Reference proteome</keyword>
<evidence type="ECO:0000313" key="1">
    <source>
        <dbReference type="EMBL" id="MBA8924868.1"/>
    </source>
</evidence>
<comment type="caution">
    <text evidence="1">The sequence shown here is derived from an EMBL/GenBank/DDBJ whole genome shotgun (WGS) entry which is preliminary data.</text>
</comment>
<dbReference type="InterPro" id="IPR039556">
    <property type="entry name" value="ICL/PEPM"/>
</dbReference>
<dbReference type="RefSeq" id="WP_025359589.1">
    <property type="nucleotide sequence ID" value="NZ_BAAABQ010000010.1"/>
</dbReference>
<dbReference type="EMBL" id="JACJID010000002">
    <property type="protein sequence ID" value="MBA8924868.1"/>
    <property type="molecule type" value="Genomic_DNA"/>
</dbReference>
<dbReference type="PANTHER" id="PTHR42905">
    <property type="entry name" value="PHOSPHOENOLPYRUVATE CARBOXYLASE"/>
    <property type="match status" value="1"/>
</dbReference>
<gene>
    <name evidence="1" type="ORF">BC739_002067</name>
</gene>
<dbReference type="InterPro" id="IPR040442">
    <property type="entry name" value="Pyrv_kinase-like_dom_sf"/>
</dbReference>
<dbReference type="PANTHER" id="PTHR42905:SF5">
    <property type="entry name" value="CARBOXYVINYL-CARBOXYPHOSPHONATE PHOSPHORYLMUTASE, CHLOROPLASTIC"/>
    <property type="match status" value="1"/>
</dbReference>
<dbReference type="InterPro" id="IPR018523">
    <property type="entry name" value="Isocitrate_lyase_ph_CS"/>
</dbReference>
<evidence type="ECO:0000313" key="2">
    <source>
        <dbReference type="Proteomes" id="UP000517916"/>
    </source>
</evidence>